<name>A1VKK2_POLNA</name>
<evidence type="ECO:0000256" key="1">
    <source>
        <dbReference type="SAM" id="Phobius"/>
    </source>
</evidence>
<dbReference type="OrthoDB" id="5773092at2"/>
<organism evidence="2 3">
    <name type="scientific">Polaromonas naphthalenivorans (strain CJ2)</name>
    <dbReference type="NCBI Taxonomy" id="365044"/>
    <lineage>
        <taxon>Bacteria</taxon>
        <taxon>Pseudomonadati</taxon>
        <taxon>Pseudomonadota</taxon>
        <taxon>Betaproteobacteria</taxon>
        <taxon>Burkholderiales</taxon>
        <taxon>Comamonadaceae</taxon>
        <taxon>Polaromonas</taxon>
    </lineage>
</organism>
<gene>
    <name evidence="2" type="ordered locus">Pnap_0863</name>
</gene>
<dbReference type="eggNOG" id="ENOG5032YXC">
    <property type="taxonomic scope" value="Bacteria"/>
</dbReference>
<evidence type="ECO:0000313" key="3">
    <source>
        <dbReference type="Proteomes" id="UP000000644"/>
    </source>
</evidence>
<accession>A1VKK2</accession>
<feature type="transmembrane region" description="Helical" evidence="1">
    <location>
        <begin position="49"/>
        <end position="70"/>
    </location>
</feature>
<evidence type="ECO:0000313" key="2">
    <source>
        <dbReference type="EMBL" id="ABM36180.1"/>
    </source>
</evidence>
<dbReference type="Proteomes" id="UP000000644">
    <property type="component" value="Chromosome"/>
</dbReference>
<keyword evidence="1" id="KW-1133">Transmembrane helix</keyword>
<dbReference type="EMBL" id="CP000529">
    <property type="protein sequence ID" value="ABM36180.1"/>
    <property type="molecule type" value="Genomic_DNA"/>
</dbReference>
<dbReference type="KEGG" id="pna:Pnap_0863"/>
<proteinExistence type="predicted"/>
<dbReference type="HOGENOM" id="CLU_201154_0_0_4"/>
<protein>
    <submittedName>
        <fullName evidence="2">Uncharacterized protein</fullName>
    </submittedName>
</protein>
<dbReference type="RefSeq" id="WP_011800275.1">
    <property type="nucleotide sequence ID" value="NC_008781.1"/>
</dbReference>
<keyword evidence="1" id="KW-0812">Transmembrane</keyword>
<keyword evidence="1" id="KW-0472">Membrane</keyword>
<dbReference type="AlphaFoldDB" id="A1VKK2"/>
<reference evidence="3" key="1">
    <citation type="journal article" date="2009" name="Environ. Microbiol.">
        <title>The genome of Polaromonas naphthalenivorans strain CJ2, isolated from coal tar-contaminated sediment, reveals physiological and metabolic versatility and evolution through extensive horizontal gene transfer.</title>
        <authorList>
            <person name="Yagi J.M."/>
            <person name="Sims D."/>
            <person name="Brettin T."/>
            <person name="Bruce D."/>
            <person name="Madsen E.L."/>
        </authorList>
    </citation>
    <scope>NUCLEOTIDE SEQUENCE [LARGE SCALE GENOMIC DNA]</scope>
    <source>
        <strain evidence="3">CJ2</strain>
    </source>
</reference>
<dbReference type="STRING" id="365044.Pnap_0863"/>
<keyword evidence="3" id="KW-1185">Reference proteome</keyword>
<sequence>MNAARIAGIVLILFGLAGFFTGGFSFTKDTTAAKIGPIELTVTEKESVNIPQWLSLGAIALGAIVLVMGARKS</sequence>